<organism evidence="1 2">
    <name type="scientific">Smallanthus sonchifolius</name>
    <dbReference type="NCBI Taxonomy" id="185202"/>
    <lineage>
        <taxon>Eukaryota</taxon>
        <taxon>Viridiplantae</taxon>
        <taxon>Streptophyta</taxon>
        <taxon>Embryophyta</taxon>
        <taxon>Tracheophyta</taxon>
        <taxon>Spermatophyta</taxon>
        <taxon>Magnoliopsida</taxon>
        <taxon>eudicotyledons</taxon>
        <taxon>Gunneridae</taxon>
        <taxon>Pentapetalae</taxon>
        <taxon>asterids</taxon>
        <taxon>campanulids</taxon>
        <taxon>Asterales</taxon>
        <taxon>Asteraceae</taxon>
        <taxon>Asteroideae</taxon>
        <taxon>Heliantheae alliance</taxon>
        <taxon>Millerieae</taxon>
        <taxon>Smallanthus</taxon>
    </lineage>
</organism>
<name>A0ACB9GL25_9ASTR</name>
<dbReference type="EMBL" id="CM042031">
    <property type="protein sequence ID" value="KAI3784155.1"/>
    <property type="molecule type" value="Genomic_DNA"/>
</dbReference>
<dbReference type="Proteomes" id="UP001056120">
    <property type="component" value="Linkage Group LG14"/>
</dbReference>
<protein>
    <submittedName>
        <fullName evidence="1">Uncharacterized protein</fullName>
    </submittedName>
</protein>
<comment type="caution">
    <text evidence="1">The sequence shown here is derived from an EMBL/GenBank/DDBJ whole genome shotgun (WGS) entry which is preliminary data.</text>
</comment>
<reference evidence="1 2" key="2">
    <citation type="journal article" date="2022" name="Mol. Ecol. Resour.">
        <title>The genomes of chicory, endive, great burdock and yacon provide insights into Asteraceae paleo-polyploidization history and plant inulin production.</title>
        <authorList>
            <person name="Fan W."/>
            <person name="Wang S."/>
            <person name="Wang H."/>
            <person name="Wang A."/>
            <person name="Jiang F."/>
            <person name="Liu H."/>
            <person name="Zhao H."/>
            <person name="Xu D."/>
            <person name="Zhang Y."/>
        </authorList>
    </citation>
    <scope>NUCLEOTIDE SEQUENCE [LARGE SCALE GENOMIC DNA]</scope>
    <source>
        <strain evidence="2">cv. Yunnan</strain>
        <tissue evidence="1">Leaves</tissue>
    </source>
</reference>
<keyword evidence="2" id="KW-1185">Reference proteome</keyword>
<evidence type="ECO:0000313" key="2">
    <source>
        <dbReference type="Proteomes" id="UP001056120"/>
    </source>
</evidence>
<evidence type="ECO:0000313" key="1">
    <source>
        <dbReference type="EMBL" id="KAI3784155.1"/>
    </source>
</evidence>
<sequence length="128" mass="15077">MLVKEEGGYSKVSKERKWALIARKLGLQWELSENLKITYMSYLDLLEWYYNKSKKNKINMREPSSSGELYIKRIKSKIVRYYYPSGCGPKIVENHVQENDKPDEMSGEDSKGNKEEYENEVVIVENNK</sequence>
<gene>
    <name evidence="1" type="ORF">L1987_43249</name>
</gene>
<accession>A0ACB9GL25</accession>
<proteinExistence type="predicted"/>
<reference evidence="2" key="1">
    <citation type="journal article" date="2022" name="Mol. Ecol. Resour.">
        <title>The genomes of chicory, endive, great burdock and yacon provide insights into Asteraceae palaeo-polyploidization history and plant inulin production.</title>
        <authorList>
            <person name="Fan W."/>
            <person name="Wang S."/>
            <person name="Wang H."/>
            <person name="Wang A."/>
            <person name="Jiang F."/>
            <person name="Liu H."/>
            <person name="Zhao H."/>
            <person name="Xu D."/>
            <person name="Zhang Y."/>
        </authorList>
    </citation>
    <scope>NUCLEOTIDE SEQUENCE [LARGE SCALE GENOMIC DNA]</scope>
    <source>
        <strain evidence="2">cv. Yunnan</strain>
    </source>
</reference>